<dbReference type="EMBL" id="WUIY01000397">
    <property type="protein sequence ID" value="MXI77666.1"/>
    <property type="molecule type" value="Genomic_DNA"/>
</dbReference>
<sequence>TQAIEKIKHIGSSSGCDMLYGMADGCALSQTYGGNYVS</sequence>
<dbReference type="AlphaFoldDB" id="A0A6N8R4W0"/>
<evidence type="ECO:0000313" key="2">
    <source>
        <dbReference type="Proteomes" id="UP000436141"/>
    </source>
</evidence>
<feature type="non-terminal residue" evidence="1">
    <location>
        <position position="1"/>
    </location>
</feature>
<evidence type="ECO:0000313" key="1">
    <source>
        <dbReference type="EMBL" id="MXI77666.1"/>
    </source>
</evidence>
<proteinExistence type="predicted"/>
<gene>
    <name evidence="1" type="ORF">GRW05_26140</name>
</gene>
<organism evidence="1 2">
    <name type="scientific">Escherichia coli</name>
    <dbReference type="NCBI Taxonomy" id="562"/>
    <lineage>
        <taxon>Bacteria</taxon>
        <taxon>Pseudomonadati</taxon>
        <taxon>Pseudomonadota</taxon>
        <taxon>Gammaproteobacteria</taxon>
        <taxon>Enterobacterales</taxon>
        <taxon>Enterobacteriaceae</taxon>
        <taxon>Escherichia</taxon>
    </lineage>
</organism>
<reference evidence="1 2" key="1">
    <citation type="submission" date="2019-12" db="EMBL/GenBank/DDBJ databases">
        <title>Enteriobacteria Tanzani isolates_10434.</title>
        <authorList>
            <person name="Subbiah M."/>
            <person name="Call D."/>
        </authorList>
    </citation>
    <scope>NUCLEOTIDE SEQUENCE [LARGE SCALE GENOMIC DNA]</scope>
    <source>
        <strain evidence="1 2">10434wD1</strain>
    </source>
</reference>
<accession>A0A6N8R4W0</accession>
<name>A0A6N8R4W0_ECOLX</name>
<dbReference type="Proteomes" id="UP000436141">
    <property type="component" value="Unassembled WGS sequence"/>
</dbReference>
<comment type="caution">
    <text evidence="1">The sequence shown here is derived from an EMBL/GenBank/DDBJ whole genome shotgun (WGS) entry which is preliminary data.</text>
</comment>
<protein>
    <submittedName>
        <fullName evidence="1">DUF2877 domain-containing protein</fullName>
    </submittedName>
</protein>